<organism evidence="1 2">
    <name type="scientific">Lentinus brumalis</name>
    <dbReference type="NCBI Taxonomy" id="2498619"/>
    <lineage>
        <taxon>Eukaryota</taxon>
        <taxon>Fungi</taxon>
        <taxon>Dikarya</taxon>
        <taxon>Basidiomycota</taxon>
        <taxon>Agaricomycotina</taxon>
        <taxon>Agaricomycetes</taxon>
        <taxon>Polyporales</taxon>
        <taxon>Polyporaceae</taxon>
        <taxon>Lentinus</taxon>
    </lineage>
</organism>
<proteinExistence type="predicted"/>
<keyword evidence="2" id="KW-1185">Reference proteome</keyword>
<gene>
    <name evidence="1" type="ORF">OH76DRAFT_1419495</name>
</gene>
<dbReference type="OrthoDB" id="2756615at2759"/>
<dbReference type="Gene3D" id="2.60.120.260">
    <property type="entry name" value="Galactose-binding domain-like"/>
    <property type="match status" value="1"/>
</dbReference>
<evidence type="ECO:0000313" key="2">
    <source>
        <dbReference type="Proteomes" id="UP000256964"/>
    </source>
</evidence>
<reference evidence="1 2" key="1">
    <citation type="journal article" date="2018" name="Biotechnol. Biofuels">
        <title>Integrative visual omics of the white-rot fungus Polyporus brumalis exposes the biotechnological potential of its oxidative enzymes for delignifying raw plant biomass.</title>
        <authorList>
            <person name="Miyauchi S."/>
            <person name="Rancon A."/>
            <person name="Drula E."/>
            <person name="Hage H."/>
            <person name="Chaduli D."/>
            <person name="Favel A."/>
            <person name="Grisel S."/>
            <person name="Henrissat B."/>
            <person name="Herpoel-Gimbert I."/>
            <person name="Ruiz-Duenas F.J."/>
            <person name="Chevret D."/>
            <person name="Hainaut M."/>
            <person name="Lin J."/>
            <person name="Wang M."/>
            <person name="Pangilinan J."/>
            <person name="Lipzen A."/>
            <person name="Lesage-Meessen L."/>
            <person name="Navarro D."/>
            <person name="Riley R."/>
            <person name="Grigoriev I.V."/>
            <person name="Zhou S."/>
            <person name="Raouche S."/>
            <person name="Rosso M.N."/>
        </authorList>
    </citation>
    <scope>NUCLEOTIDE SEQUENCE [LARGE SCALE GENOMIC DNA]</scope>
    <source>
        <strain evidence="1 2">BRFM 1820</strain>
    </source>
</reference>
<name>A0A371D586_9APHY</name>
<sequence length="155" mass="17203">MFTPTVVYPRETQNVTFIDDADMSWPVLPGDFPALDAEVVPYINKAFHGEVFHQTLTAITLPLNFSYTFTGSPRVVLYGVAFPRLSGKPVVLATYILDDRSPFTSELPDVLDTTNAVFFSADDLPNGSHTLTVEVDAGPSYPYVVDYLEYQSQAR</sequence>
<dbReference type="AlphaFoldDB" id="A0A371D586"/>
<dbReference type="Proteomes" id="UP000256964">
    <property type="component" value="Unassembled WGS sequence"/>
</dbReference>
<protein>
    <submittedName>
        <fullName evidence="1">Uncharacterized protein</fullName>
    </submittedName>
</protein>
<dbReference type="EMBL" id="KZ857417">
    <property type="protein sequence ID" value="RDX47669.1"/>
    <property type="molecule type" value="Genomic_DNA"/>
</dbReference>
<evidence type="ECO:0000313" key="1">
    <source>
        <dbReference type="EMBL" id="RDX47669.1"/>
    </source>
</evidence>
<accession>A0A371D586</accession>